<gene>
    <name evidence="5" type="ORF">BaRGS_00029920</name>
</gene>
<dbReference type="Proteomes" id="UP001519460">
    <property type="component" value="Unassembled WGS sequence"/>
</dbReference>
<dbReference type="EMBL" id="JACVVK020000316">
    <property type="protein sequence ID" value="KAK7478821.1"/>
    <property type="molecule type" value="Genomic_DNA"/>
</dbReference>
<feature type="chain" id="PRO_5044841203" description="C-type lectin domain-containing protein" evidence="3">
    <location>
        <begin position="21"/>
        <end position="263"/>
    </location>
</feature>
<dbReference type="SUPFAM" id="SSF56436">
    <property type="entry name" value="C-type lectin-like"/>
    <property type="match status" value="1"/>
</dbReference>
<sequence length="263" mass="29094">MMAPGLVLKWFVPFVVLVEACKTSALSHHGKEKKSDDVSVSSLETLVQQQAALIQTLQSKVTALENNFQSQLTAQASRISTLENSVNNAVTSCPDGWTRFQSSCYGVGDEALTFGDAQEVCEWFGGGLAEVESSEENEFIKQLGRSGGYTGTWLGGTDIITEGHWVWLSSKEPISQGFSDWYPGQPDQGGGDQDCLVAWKAHDSYRWGDLHCFTTLQFICYKSGLFFSQLCARMKTTDRLTGVNSDRRETDRETEISQGLMEK</sequence>
<dbReference type="PROSITE" id="PS00615">
    <property type="entry name" value="C_TYPE_LECTIN_1"/>
    <property type="match status" value="1"/>
</dbReference>
<evidence type="ECO:0000313" key="6">
    <source>
        <dbReference type="Proteomes" id="UP001519460"/>
    </source>
</evidence>
<feature type="region of interest" description="Disordered" evidence="2">
    <location>
        <begin position="242"/>
        <end position="263"/>
    </location>
</feature>
<evidence type="ECO:0000256" key="1">
    <source>
        <dbReference type="ARBA" id="ARBA00023157"/>
    </source>
</evidence>
<dbReference type="InterPro" id="IPR050111">
    <property type="entry name" value="C-type_lectin/snaclec_domain"/>
</dbReference>
<evidence type="ECO:0000256" key="3">
    <source>
        <dbReference type="SAM" id="SignalP"/>
    </source>
</evidence>
<dbReference type="PANTHER" id="PTHR22803">
    <property type="entry name" value="MANNOSE, PHOSPHOLIPASE, LECTIN RECEPTOR RELATED"/>
    <property type="match status" value="1"/>
</dbReference>
<reference evidence="5 6" key="1">
    <citation type="journal article" date="2023" name="Sci. Data">
        <title>Genome assembly of the Korean intertidal mud-creeper Batillaria attramentaria.</title>
        <authorList>
            <person name="Patra A.K."/>
            <person name="Ho P.T."/>
            <person name="Jun S."/>
            <person name="Lee S.J."/>
            <person name="Kim Y."/>
            <person name="Won Y.J."/>
        </authorList>
    </citation>
    <scope>NUCLEOTIDE SEQUENCE [LARGE SCALE GENOMIC DNA]</scope>
    <source>
        <strain evidence="5">Wonlab-2016</strain>
    </source>
</reference>
<dbReference type="InterPro" id="IPR001304">
    <property type="entry name" value="C-type_lectin-like"/>
</dbReference>
<keyword evidence="3" id="KW-0732">Signal</keyword>
<dbReference type="AlphaFoldDB" id="A0ABD0JUQ1"/>
<dbReference type="InterPro" id="IPR016187">
    <property type="entry name" value="CTDL_fold"/>
</dbReference>
<protein>
    <recommendedName>
        <fullName evidence="4">C-type lectin domain-containing protein</fullName>
    </recommendedName>
</protein>
<feature type="compositionally biased region" description="Basic and acidic residues" evidence="2">
    <location>
        <begin position="245"/>
        <end position="263"/>
    </location>
</feature>
<name>A0ABD0JUQ1_9CAEN</name>
<keyword evidence="1" id="KW-1015">Disulfide bond</keyword>
<dbReference type="InterPro" id="IPR018378">
    <property type="entry name" value="C-type_lectin_CS"/>
</dbReference>
<evidence type="ECO:0000313" key="5">
    <source>
        <dbReference type="EMBL" id="KAK7478821.1"/>
    </source>
</evidence>
<dbReference type="InterPro" id="IPR016186">
    <property type="entry name" value="C-type_lectin-like/link_sf"/>
</dbReference>
<comment type="caution">
    <text evidence="5">The sequence shown here is derived from an EMBL/GenBank/DDBJ whole genome shotgun (WGS) entry which is preliminary data.</text>
</comment>
<feature type="signal peptide" evidence="3">
    <location>
        <begin position="1"/>
        <end position="20"/>
    </location>
</feature>
<dbReference type="Gene3D" id="3.10.100.10">
    <property type="entry name" value="Mannose-Binding Protein A, subunit A"/>
    <property type="match status" value="1"/>
</dbReference>
<dbReference type="SMART" id="SM00034">
    <property type="entry name" value="CLECT"/>
    <property type="match status" value="1"/>
</dbReference>
<dbReference type="Pfam" id="PF00059">
    <property type="entry name" value="Lectin_C"/>
    <property type="match status" value="1"/>
</dbReference>
<proteinExistence type="predicted"/>
<feature type="domain" description="C-type lectin" evidence="4">
    <location>
        <begin position="100"/>
        <end position="221"/>
    </location>
</feature>
<keyword evidence="6" id="KW-1185">Reference proteome</keyword>
<organism evidence="5 6">
    <name type="scientific">Batillaria attramentaria</name>
    <dbReference type="NCBI Taxonomy" id="370345"/>
    <lineage>
        <taxon>Eukaryota</taxon>
        <taxon>Metazoa</taxon>
        <taxon>Spiralia</taxon>
        <taxon>Lophotrochozoa</taxon>
        <taxon>Mollusca</taxon>
        <taxon>Gastropoda</taxon>
        <taxon>Caenogastropoda</taxon>
        <taxon>Sorbeoconcha</taxon>
        <taxon>Cerithioidea</taxon>
        <taxon>Batillariidae</taxon>
        <taxon>Batillaria</taxon>
    </lineage>
</organism>
<dbReference type="PROSITE" id="PS50041">
    <property type="entry name" value="C_TYPE_LECTIN_2"/>
    <property type="match status" value="1"/>
</dbReference>
<evidence type="ECO:0000259" key="4">
    <source>
        <dbReference type="PROSITE" id="PS50041"/>
    </source>
</evidence>
<evidence type="ECO:0000256" key="2">
    <source>
        <dbReference type="SAM" id="MobiDB-lite"/>
    </source>
</evidence>
<accession>A0ABD0JUQ1</accession>